<evidence type="ECO:0000313" key="3">
    <source>
        <dbReference type="Proteomes" id="UP000002051"/>
    </source>
</evidence>
<proteinExistence type="predicted"/>
<dbReference type="HOGENOM" id="CLU_2834962_0_0_1"/>
<reference evidence="2" key="3">
    <citation type="submission" date="2015-04" db="UniProtKB">
        <authorList>
            <consortium name="EnsemblPlants"/>
        </authorList>
    </citation>
    <scope>IDENTIFICATION</scope>
    <source>
        <strain evidence="2">cv. Jemalong A17</strain>
    </source>
</reference>
<dbReference type="AlphaFoldDB" id="G7K490"/>
<reference evidence="1 3" key="1">
    <citation type="journal article" date="2011" name="Nature">
        <title>The Medicago genome provides insight into the evolution of rhizobial symbioses.</title>
        <authorList>
            <person name="Young N.D."/>
            <person name="Debelle F."/>
            <person name="Oldroyd G.E."/>
            <person name="Geurts R."/>
            <person name="Cannon S.B."/>
            <person name="Udvardi M.K."/>
            <person name="Benedito V.A."/>
            <person name="Mayer K.F."/>
            <person name="Gouzy J."/>
            <person name="Schoof H."/>
            <person name="Van de Peer Y."/>
            <person name="Proost S."/>
            <person name="Cook D.R."/>
            <person name="Meyers B.C."/>
            <person name="Spannagl M."/>
            <person name="Cheung F."/>
            <person name="De Mita S."/>
            <person name="Krishnakumar V."/>
            <person name="Gundlach H."/>
            <person name="Zhou S."/>
            <person name="Mudge J."/>
            <person name="Bharti A.K."/>
            <person name="Murray J.D."/>
            <person name="Naoumkina M.A."/>
            <person name="Rosen B."/>
            <person name="Silverstein K.A."/>
            <person name="Tang H."/>
            <person name="Rombauts S."/>
            <person name="Zhao P.X."/>
            <person name="Zhou P."/>
            <person name="Barbe V."/>
            <person name="Bardou P."/>
            <person name="Bechner M."/>
            <person name="Bellec A."/>
            <person name="Berger A."/>
            <person name="Berges H."/>
            <person name="Bidwell S."/>
            <person name="Bisseling T."/>
            <person name="Choisne N."/>
            <person name="Couloux A."/>
            <person name="Denny R."/>
            <person name="Deshpande S."/>
            <person name="Dai X."/>
            <person name="Doyle J.J."/>
            <person name="Dudez A.M."/>
            <person name="Farmer A.D."/>
            <person name="Fouteau S."/>
            <person name="Franken C."/>
            <person name="Gibelin C."/>
            <person name="Gish J."/>
            <person name="Goldstein S."/>
            <person name="Gonzalez A.J."/>
            <person name="Green P.J."/>
            <person name="Hallab A."/>
            <person name="Hartog M."/>
            <person name="Hua A."/>
            <person name="Humphray S.J."/>
            <person name="Jeong D.H."/>
            <person name="Jing Y."/>
            <person name="Jocker A."/>
            <person name="Kenton S.M."/>
            <person name="Kim D.J."/>
            <person name="Klee K."/>
            <person name="Lai H."/>
            <person name="Lang C."/>
            <person name="Lin S."/>
            <person name="Macmil S.L."/>
            <person name="Magdelenat G."/>
            <person name="Matthews L."/>
            <person name="McCorrison J."/>
            <person name="Monaghan E.L."/>
            <person name="Mun J.H."/>
            <person name="Najar F.Z."/>
            <person name="Nicholson C."/>
            <person name="Noirot C."/>
            <person name="O'Bleness M."/>
            <person name="Paule C.R."/>
            <person name="Poulain J."/>
            <person name="Prion F."/>
            <person name="Qin B."/>
            <person name="Qu C."/>
            <person name="Retzel E.F."/>
            <person name="Riddle C."/>
            <person name="Sallet E."/>
            <person name="Samain S."/>
            <person name="Samson N."/>
            <person name="Sanders I."/>
            <person name="Saurat O."/>
            <person name="Scarpelli C."/>
            <person name="Schiex T."/>
            <person name="Segurens B."/>
            <person name="Severin A.J."/>
            <person name="Sherrier D.J."/>
            <person name="Shi R."/>
            <person name="Sims S."/>
            <person name="Singer S.R."/>
            <person name="Sinharoy S."/>
            <person name="Sterck L."/>
            <person name="Viollet A."/>
            <person name="Wang B.B."/>
            <person name="Wang K."/>
            <person name="Wang M."/>
            <person name="Wang X."/>
            <person name="Warfsmann J."/>
            <person name="Weissenbach J."/>
            <person name="White D.D."/>
            <person name="White J.D."/>
            <person name="Wiley G.B."/>
            <person name="Wincker P."/>
            <person name="Xing Y."/>
            <person name="Yang L."/>
            <person name="Yao Z."/>
            <person name="Ying F."/>
            <person name="Zhai J."/>
            <person name="Zhou L."/>
            <person name="Zuber A."/>
            <person name="Denarie J."/>
            <person name="Dixon R.A."/>
            <person name="May G.D."/>
            <person name="Schwartz D.C."/>
            <person name="Rogers J."/>
            <person name="Quetier F."/>
            <person name="Town C.D."/>
            <person name="Roe B.A."/>
        </authorList>
    </citation>
    <scope>NUCLEOTIDE SEQUENCE [LARGE SCALE GENOMIC DNA]</scope>
    <source>
        <strain evidence="1">A17</strain>
        <strain evidence="2 3">cv. Jemalong A17</strain>
    </source>
</reference>
<reference evidence="1 3" key="2">
    <citation type="journal article" date="2014" name="BMC Genomics">
        <title>An improved genome release (version Mt4.0) for the model legume Medicago truncatula.</title>
        <authorList>
            <person name="Tang H."/>
            <person name="Krishnakumar V."/>
            <person name="Bidwell S."/>
            <person name="Rosen B."/>
            <person name="Chan A."/>
            <person name="Zhou S."/>
            <person name="Gentzbittel L."/>
            <person name="Childs K.L."/>
            <person name="Yandell M."/>
            <person name="Gundlach H."/>
            <person name="Mayer K.F."/>
            <person name="Schwartz D.C."/>
            <person name="Town C.D."/>
        </authorList>
    </citation>
    <scope>GENOME REANNOTATION</scope>
    <source>
        <strain evidence="2 3">cv. Jemalong A17</strain>
    </source>
</reference>
<protein>
    <submittedName>
        <fullName evidence="1 2">Uncharacterized protein</fullName>
    </submittedName>
</protein>
<accession>G7K490</accession>
<dbReference type="EnsemblPlants" id="AES96335">
    <property type="protein sequence ID" value="AES96335"/>
    <property type="gene ID" value="MTR_5g035860"/>
</dbReference>
<organism evidence="1 3">
    <name type="scientific">Medicago truncatula</name>
    <name type="common">Barrel medic</name>
    <name type="synonym">Medicago tribuloides</name>
    <dbReference type="NCBI Taxonomy" id="3880"/>
    <lineage>
        <taxon>Eukaryota</taxon>
        <taxon>Viridiplantae</taxon>
        <taxon>Streptophyta</taxon>
        <taxon>Embryophyta</taxon>
        <taxon>Tracheophyta</taxon>
        <taxon>Spermatophyta</taxon>
        <taxon>Magnoliopsida</taxon>
        <taxon>eudicotyledons</taxon>
        <taxon>Gunneridae</taxon>
        <taxon>Pentapetalae</taxon>
        <taxon>rosids</taxon>
        <taxon>fabids</taxon>
        <taxon>Fabales</taxon>
        <taxon>Fabaceae</taxon>
        <taxon>Papilionoideae</taxon>
        <taxon>50 kb inversion clade</taxon>
        <taxon>NPAAA clade</taxon>
        <taxon>Hologalegina</taxon>
        <taxon>IRL clade</taxon>
        <taxon>Trifolieae</taxon>
        <taxon>Medicago</taxon>
    </lineage>
</organism>
<dbReference type="Proteomes" id="UP000002051">
    <property type="component" value="Chromosome 5"/>
</dbReference>
<gene>
    <name evidence="1" type="ordered locus">MTR_5g035860</name>
</gene>
<dbReference type="EMBL" id="CM001221">
    <property type="protein sequence ID" value="AES96335.1"/>
    <property type="molecule type" value="Genomic_DNA"/>
</dbReference>
<name>G7K490_MEDTR</name>
<sequence length="66" mass="7466">MHFATLKMMDCDCSKGRRSTSAKILELSGMLRSQQHFATVHKTVTTTAAMRIVTVQNSRKVQFCFV</sequence>
<dbReference type="PaxDb" id="3880-AES96335"/>
<keyword evidence="3" id="KW-1185">Reference proteome</keyword>
<evidence type="ECO:0000313" key="2">
    <source>
        <dbReference type="EnsemblPlants" id="AES96335"/>
    </source>
</evidence>
<evidence type="ECO:0000313" key="1">
    <source>
        <dbReference type="EMBL" id="AES96335.1"/>
    </source>
</evidence>